<evidence type="ECO:0000259" key="12">
    <source>
        <dbReference type="Pfam" id="PF17956"/>
    </source>
</evidence>
<evidence type="ECO:0000259" key="10">
    <source>
        <dbReference type="Pfam" id="PF04095"/>
    </source>
</evidence>
<dbReference type="Gene3D" id="3.20.20.70">
    <property type="entry name" value="Aldolase class I"/>
    <property type="match status" value="1"/>
</dbReference>
<dbReference type="PANTHER" id="PTHR11098">
    <property type="entry name" value="NICOTINATE PHOSPHORIBOSYLTRANSFERASE"/>
    <property type="match status" value="1"/>
</dbReference>
<comment type="caution">
    <text evidence="13">The sequence shown here is derived from an EMBL/GenBank/DDBJ whole genome shotgun (WGS) entry which is preliminary data.</text>
</comment>
<dbReference type="Pfam" id="PF17956">
    <property type="entry name" value="NAPRTase_C"/>
    <property type="match status" value="1"/>
</dbReference>
<dbReference type="NCBIfam" id="TIGR01513">
    <property type="entry name" value="NAPRTase_put"/>
    <property type="match status" value="1"/>
</dbReference>
<dbReference type="InterPro" id="IPR041619">
    <property type="entry name" value="NAPRTase_C"/>
</dbReference>
<sequence>MSQSDWVSPRNAALLTDLYELTMLQAYHRENLRETAVFDLFFRKLPENRNFLLAAGLETALDYLENLRFPAESLEYLASLDRFSGEFIDYLANFRFSGEVRALPEGTPVFPDEPLIEIIAPLPEAQLAETFLLNQIHFQTLMASKASRVVDAARGKTVVDFGARRMHGADATLKAARAFYIAGVDSTSNVLAGQVYGIPVAGTMAHSYIEAHPDEASAFEAFAELYPDTILLVDTYDTLEGVRSVANMARSWGNRFRIRGIRLDSGDLGELARKSRDLLDADGLTGVGIFASGSLDEYSIDGLLEGGAPIDGFGVGTHLGVSEDSPYLDSAYKLVEYAGKPRMKLATHKTTLPFRKQIYRRTSKDGRYEGDTIAAADTQDIAGAPLLETVMRAGKRVGERRDLDAIRGHADRERSHLPATLRGVQAASTPYPVTVSEDLRGAMEDLRAALGG</sequence>
<feature type="domain" description="Nicotinate/nicotinamide phosphoribosyltransferase" evidence="10">
    <location>
        <begin position="158"/>
        <end position="319"/>
    </location>
</feature>
<dbReference type="CDD" id="cd01570">
    <property type="entry name" value="NAPRTase_A"/>
    <property type="match status" value="1"/>
</dbReference>
<dbReference type="InterPro" id="IPR007229">
    <property type="entry name" value="Nic_PRibTrfase-Fam"/>
</dbReference>
<dbReference type="SUPFAM" id="SSF51690">
    <property type="entry name" value="Nicotinate/Quinolinate PRTase C-terminal domain-like"/>
    <property type="match status" value="1"/>
</dbReference>
<keyword evidence="6 9" id="KW-0662">Pyridine nucleotide biosynthesis</keyword>
<keyword evidence="7 9" id="KW-0808">Transferase</keyword>
<comment type="pathway">
    <text evidence="1 9">Cofactor biosynthesis; NAD(+) biosynthesis; nicotinate D-ribonucleotide from nicotinate: step 1/1.</text>
</comment>
<evidence type="ECO:0000256" key="2">
    <source>
        <dbReference type="ARBA" id="ARBA00010897"/>
    </source>
</evidence>
<feature type="domain" description="Nicotinate phosphoribosyltransferase C-terminal" evidence="12">
    <location>
        <begin position="385"/>
        <end position="440"/>
    </location>
</feature>
<evidence type="ECO:0000313" key="14">
    <source>
        <dbReference type="Proteomes" id="UP001575181"/>
    </source>
</evidence>
<dbReference type="Gene3D" id="3.20.140.10">
    <property type="entry name" value="nicotinate phosphoribosyltransferase"/>
    <property type="match status" value="1"/>
</dbReference>
<reference evidence="13 14" key="1">
    <citation type="submission" date="2024-08" db="EMBL/GenBank/DDBJ databases">
        <title>Whole-genome sequencing of halo(alkali)philic microorganisms from hypersaline lakes.</title>
        <authorList>
            <person name="Sorokin D.Y."/>
            <person name="Merkel A.Y."/>
            <person name="Messina E."/>
            <person name="Yakimov M."/>
        </authorList>
    </citation>
    <scope>NUCLEOTIDE SEQUENCE [LARGE SCALE GENOMIC DNA]</scope>
    <source>
        <strain evidence="13 14">Cl-TMA</strain>
    </source>
</reference>
<evidence type="ECO:0000256" key="5">
    <source>
        <dbReference type="ARBA" id="ARBA00022598"/>
    </source>
</evidence>
<evidence type="ECO:0000259" key="11">
    <source>
        <dbReference type="Pfam" id="PF17767"/>
    </source>
</evidence>
<accession>A0ABV4TW06</accession>
<feature type="domain" description="Nicotinate phosphoribosyltransferase N-terminal" evidence="11">
    <location>
        <begin position="14"/>
        <end position="136"/>
    </location>
</feature>
<comment type="PTM">
    <text evidence="9">Transiently phosphorylated on a His residue during the reaction cycle. Phosphorylation strongly increases the affinity for substrates and increases the rate of nicotinate D-ribonucleotide production. Dephosphorylation regenerates the low-affinity form of the enzyme, leading to product release.</text>
</comment>
<dbReference type="PANTHER" id="PTHR11098:SF1">
    <property type="entry name" value="NICOTINATE PHOSPHORIBOSYLTRANSFERASE"/>
    <property type="match status" value="1"/>
</dbReference>
<evidence type="ECO:0000256" key="3">
    <source>
        <dbReference type="ARBA" id="ARBA00013236"/>
    </source>
</evidence>
<dbReference type="InterPro" id="IPR041525">
    <property type="entry name" value="N/Namide_PRibTrfase"/>
</dbReference>
<dbReference type="InterPro" id="IPR040727">
    <property type="entry name" value="NAPRTase_N"/>
</dbReference>
<comment type="catalytic activity">
    <reaction evidence="8 9">
        <text>5-phospho-alpha-D-ribose 1-diphosphate + nicotinate + ATP + H2O = nicotinate beta-D-ribonucleotide + ADP + phosphate + diphosphate</text>
        <dbReference type="Rhea" id="RHEA:36163"/>
        <dbReference type="ChEBI" id="CHEBI:15377"/>
        <dbReference type="ChEBI" id="CHEBI:30616"/>
        <dbReference type="ChEBI" id="CHEBI:32544"/>
        <dbReference type="ChEBI" id="CHEBI:33019"/>
        <dbReference type="ChEBI" id="CHEBI:43474"/>
        <dbReference type="ChEBI" id="CHEBI:57502"/>
        <dbReference type="ChEBI" id="CHEBI:58017"/>
        <dbReference type="ChEBI" id="CHEBI:456216"/>
        <dbReference type="EC" id="6.3.4.21"/>
    </reaction>
</comment>
<dbReference type="NCBIfam" id="NF006696">
    <property type="entry name" value="PRK09243.1-3"/>
    <property type="match status" value="1"/>
</dbReference>
<dbReference type="Proteomes" id="UP001575181">
    <property type="component" value="Unassembled WGS sequence"/>
</dbReference>
<dbReference type="GO" id="GO:0004516">
    <property type="term" value="F:nicotinate phosphoribosyltransferase activity"/>
    <property type="evidence" value="ECO:0007669"/>
    <property type="project" value="UniProtKB-EC"/>
</dbReference>
<gene>
    <name evidence="13" type="ORF">ACERLL_09980</name>
</gene>
<dbReference type="InterPro" id="IPR006405">
    <property type="entry name" value="Nic_PRibTrfase_pncB"/>
</dbReference>
<organism evidence="13 14">
    <name type="scientific">Thiohalorhabdus methylotrophus</name>
    <dbReference type="NCBI Taxonomy" id="3242694"/>
    <lineage>
        <taxon>Bacteria</taxon>
        <taxon>Pseudomonadati</taxon>
        <taxon>Pseudomonadota</taxon>
        <taxon>Gammaproteobacteria</taxon>
        <taxon>Thiohalorhabdales</taxon>
        <taxon>Thiohalorhabdaceae</taxon>
        <taxon>Thiohalorhabdus</taxon>
    </lineage>
</organism>
<dbReference type="InterPro" id="IPR036068">
    <property type="entry name" value="Nicotinate_pribotase-like_C"/>
</dbReference>
<evidence type="ECO:0000256" key="4">
    <source>
        <dbReference type="ARBA" id="ARBA00022553"/>
    </source>
</evidence>
<comment type="function">
    <text evidence="9">Catalyzes the first step in the biosynthesis of NAD from nicotinic acid, the ATP-dependent synthesis of beta-nicotinate D-ribonucleotide from nicotinate and 5-phospho-D-ribose 1-phosphate.</text>
</comment>
<evidence type="ECO:0000313" key="13">
    <source>
        <dbReference type="EMBL" id="MFA9461152.1"/>
    </source>
</evidence>
<evidence type="ECO:0000256" key="8">
    <source>
        <dbReference type="ARBA" id="ARBA00048668"/>
    </source>
</evidence>
<dbReference type="NCBIfam" id="NF009131">
    <property type="entry name" value="PRK12484.1"/>
    <property type="match status" value="1"/>
</dbReference>
<protein>
    <recommendedName>
        <fullName evidence="3 9">Nicotinate phosphoribosyltransferase</fullName>
        <ecNumber evidence="3 9">6.3.4.21</ecNumber>
    </recommendedName>
</protein>
<dbReference type="InterPro" id="IPR013785">
    <property type="entry name" value="Aldolase_TIM"/>
</dbReference>
<keyword evidence="5 9" id="KW-0436">Ligase</keyword>
<dbReference type="SUPFAM" id="SSF54675">
    <property type="entry name" value="Nicotinate/Quinolinate PRTase N-terminal domain-like"/>
    <property type="match status" value="1"/>
</dbReference>
<dbReference type="Pfam" id="PF17767">
    <property type="entry name" value="NAPRTase_N"/>
    <property type="match status" value="1"/>
</dbReference>
<evidence type="ECO:0000256" key="1">
    <source>
        <dbReference type="ARBA" id="ARBA00004952"/>
    </source>
</evidence>
<dbReference type="PIRSF" id="PIRSF000484">
    <property type="entry name" value="NAPRT"/>
    <property type="match status" value="1"/>
</dbReference>
<proteinExistence type="inferred from homology"/>
<evidence type="ECO:0000256" key="6">
    <source>
        <dbReference type="ARBA" id="ARBA00022642"/>
    </source>
</evidence>
<comment type="similarity">
    <text evidence="2 9">Belongs to the NAPRTase family.</text>
</comment>
<dbReference type="EMBL" id="JBGUAW010000006">
    <property type="protein sequence ID" value="MFA9461152.1"/>
    <property type="molecule type" value="Genomic_DNA"/>
</dbReference>
<dbReference type="RefSeq" id="WP_373655938.1">
    <property type="nucleotide sequence ID" value="NZ_JBGUAW010000006.1"/>
</dbReference>
<evidence type="ECO:0000256" key="7">
    <source>
        <dbReference type="ARBA" id="ARBA00022679"/>
    </source>
</evidence>
<keyword evidence="13" id="KW-0328">Glycosyltransferase</keyword>
<dbReference type="Pfam" id="PF04095">
    <property type="entry name" value="NAPRTase"/>
    <property type="match status" value="1"/>
</dbReference>
<name>A0ABV4TW06_9GAMM</name>
<keyword evidence="14" id="KW-1185">Reference proteome</keyword>
<dbReference type="GO" id="GO:0016757">
    <property type="term" value="F:glycosyltransferase activity"/>
    <property type="evidence" value="ECO:0007669"/>
    <property type="project" value="UniProtKB-KW"/>
</dbReference>
<keyword evidence="4" id="KW-0597">Phosphoprotein</keyword>
<evidence type="ECO:0000256" key="9">
    <source>
        <dbReference type="RuleBase" id="RU365100"/>
    </source>
</evidence>
<dbReference type="EC" id="6.3.4.21" evidence="3 9"/>